<evidence type="ECO:0000256" key="3">
    <source>
        <dbReference type="ARBA" id="ARBA00022618"/>
    </source>
</evidence>
<dbReference type="Proteomes" id="UP001175271">
    <property type="component" value="Unassembled WGS sequence"/>
</dbReference>
<dbReference type="PANTHER" id="PTHR23168">
    <property type="entry name" value="MITOTIC SPINDLE ASSEMBLY CHECKPOINT PROTEIN MAD1 MITOTIC ARREST DEFICIENT-LIKE PROTEIN 1"/>
    <property type="match status" value="1"/>
</dbReference>
<comment type="similarity">
    <text evidence="2">Belongs to the MAD1 family.</text>
</comment>
<comment type="caution">
    <text evidence="9">The sequence shown here is derived from an EMBL/GenBank/DDBJ whole genome shotgun (WGS) entry which is preliminary data.</text>
</comment>
<evidence type="ECO:0000256" key="4">
    <source>
        <dbReference type="ARBA" id="ARBA00022776"/>
    </source>
</evidence>
<dbReference type="PANTHER" id="PTHR23168:SF0">
    <property type="entry name" value="MITOTIC SPINDLE ASSEMBLY CHECKPOINT PROTEIN MAD1"/>
    <property type="match status" value="1"/>
</dbReference>
<name>A0AA39HX74_9BILA</name>
<feature type="region of interest" description="Disordered" evidence="8">
    <location>
        <begin position="419"/>
        <end position="456"/>
    </location>
</feature>
<protein>
    <submittedName>
        <fullName evidence="9">Uncharacterized protein</fullName>
    </submittedName>
</protein>
<dbReference type="GO" id="GO:0007094">
    <property type="term" value="P:mitotic spindle assembly checkpoint signaling"/>
    <property type="evidence" value="ECO:0007669"/>
    <property type="project" value="InterPro"/>
</dbReference>
<feature type="coiled-coil region" evidence="7">
    <location>
        <begin position="488"/>
        <end position="646"/>
    </location>
</feature>
<evidence type="ECO:0000256" key="7">
    <source>
        <dbReference type="SAM" id="Coils"/>
    </source>
</evidence>
<evidence type="ECO:0000313" key="10">
    <source>
        <dbReference type="Proteomes" id="UP001175271"/>
    </source>
</evidence>
<dbReference type="Gene3D" id="3.30.457.60">
    <property type="match status" value="1"/>
</dbReference>
<sequence>MSTRAAPQRHANKGTQRSGPHASSSRLKMNTPVQWGVSQMNRRMAIFNSVLIPGIAFEFTVHRQQTKTGTATVRCQRCLAANRKRQKYGLEKSTTAYQHVSGLEDGAVWLGDPDTGHGCLDDGMVDCTEARTLARQTYKKAVNEIEQNPCSYEEAYSHILQNVEETSSASLNDILAKLPSERTARHTIARHLQKAQKDAESELLKEMDTNGFSTPLFPRVDEDDESEATRLFSQRVNKEYERDYGPPSSAVSRKLNFDDTMMSERSTSSRLVETEEELSSFKRLLKRSREELAHARKREETTTEKVRELEKKLNETKELNDKFRRFSEVRDNKNLRNKLQFDELKAVAGKYHTWHQFSQAQIQCAKEILQKANLWNRENRSKLYVSYMQIPPTELKEEELAELAKGSVQDYPAIEEYASLEHDDTQDSEGYDSSNFTGRLKEDEQEQQESMGSQQSQVTVVPSMLNETDHNLSCNAQELMICRLREECEELKKRCEGASQRLLLANDQVRKSLLLREQKMDLERQLEKEKGENAALHLKLEKMKDAIKNQILSDNLTSPKRSTANEVIENVIAVKTKNKELEKRIAEFMVMEREFARMRDKFSRLEAENRELRVKAHTGRVAEAMLEEKQREIRDLREEIRRLQPLETDAGETTKILHFAHNPIEEAHEEMKKQEAHKRARQDSSSDSSDDNGAKRRREEDDEEVEDLKRRLQKTEGNLKAAATEYQQVAQRYRRWCQNLTGYQIKMRDQSFCEVESIYDPGKSFSFKYNDENGAYELLETEYIERWSEQVETYLDCGHSIPAFLASVTLELEQEAANLSRI</sequence>
<gene>
    <name evidence="9" type="ORF">QR680_006598</name>
</gene>
<organism evidence="9 10">
    <name type="scientific">Steinernema hermaphroditum</name>
    <dbReference type="NCBI Taxonomy" id="289476"/>
    <lineage>
        <taxon>Eukaryota</taxon>
        <taxon>Metazoa</taxon>
        <taxon>Ecdysozoa</taxon>
        <taxon>Nematoda</taxon>
        <taxon>Chromadorea</taxon>
        <taxon>Rhabditida</taxon>
        <taxon>Tylenchina</taxon>
        <taxon>Panagrolaimomorpha</taxon>
        <taxon>Strongyloidoidea</taxon>
        <taxon>Steinernematidae</taxon>
        <taxon>Steinernema</taxon>
    </lineage>
</organism>
<keyword evidence="6" id="KW-0131">Cell cycle</keyword>
<feature type="region of interest" description="Disordered" evidence="8">
    <location>
        <begin position="669"/>
        <end position="712"/>
    </location>
</feature>
<keyword evidence="3" id="KW-0132">Cell division</keyword>
<evidence type="ECO:0000256" key="2">
    <source>
        <dbReference type="ARBA" id="ARBA00008029"/>
    </source>
</evidence>
<accession>A0AA39HX74</accession>
<keyword evidence="4" id="KW-0498">Mitosis</keyword>
<evidence type="ECO:0000256" key="8">
    <source>
        <dbReference type="SAM" id="MobiDB-lite"/>
    </source>
</evidence>
<comment type="subcellular location">
    <subcellularLocation>
        <location evidence="1">Nucleus</location>
    </subcellularLocation>
</comment>
<feature type="coiled-coil region" evidence="7">
    <location>
        <begin position="271"/>
        <end position="326"/>
    </location>
</feature>
<proteinExistence type="inferred from homology"/>
<dbReference type="AlphaFoldDB" id="A0AA39HX74"/>
<evidence type="ECO:0000313" key="9">
    <source>
        <dbReference type="EMBL" id="KAK0413100.1"/>
    </source>
</evidence>
<feature type="region of interest" description="Disordered" evidence="8">
    <location>
        <begin position="1"/>
        <end position="31"/>
    </location>
</feature>
<evidence type="ECO:0000256" key="6">
    <source>
        <dbReference type="ARBA" id="ARBA00023306"/>
    </source>
</evidence>
<dbReference type="InterPro" id="IPR008672">
    <property type="entry name" value="Mad1"/>
</dbReference>
<dbReference type="GO" id="GO:0051301">
    <property type="term" value="P:cell division"/>
    <property type="evidence" value="ECO:0007669"/>
    <property type="project" value="UniProtKB-KW"/>
</dbReference>
<evidence type="ECO:0000256" key="5">
    <source>
        <dbReference type="ARBA" id="ARBA00023242"/>
    </source>
</evidence>
<keyword evidence="5" id="KW-0539">Nucleus</keyword>
<dbReference type="GO" id="GO:0072686">
    <property type="term" value="C:mitotic spindle"/>
    <property type="evidence" value="ECO:0007669"/>
    <property type="project" value="TreeGrafter"/>
</dbReference>
<keyword evidence="10" id="KW-1185">Reference proteome</keyword>
<dbReference type="GO" id="GO:0051315">
    <property type="term" value="P:attachment of mitotic spindle microtubules to kinetochore"/>
    <property type="evidence" value="ECO:0007669"/>
    <property type="project" value="TreeGrafter"/>
</dbReference>
<evidence type="ECO:0000256" key="1">
    <source>
        <dbReference type="ARBA" id="ARBA00004123"/>
    </source>
</evidence>
<feature type="compositionally biased region" description="Polar residues" evidence="8">
    <location>
        <begin position="13"/>
        <end position="31"/>
    </location>
</feature>
<reference evidence="9" key="1">
    <citation type="submission" date="2023-06" db="EMBL/GenBank/DDBJ databases">
        <title>Genomic analysis of the entomopathogenic nematode Steinernema hermaphroditum.</title>
        <authorList>
            <person name="Schwarz E.M."/>
            <person name="Heppert J.K."/>
            <person name="Baniya A."/>
            <person name="Schwartz H.T."/>
            <person name="Tan C.-H."/>
            <person name="Antoshechkin I."/>
            <person name="Sternberg P.W."/>
            <person name="Goodrich-Blair H."/>
            <person name="Dillman A.R."/>
        </authorList>
    </citation>
    <scope>NUCLEOTIDE SEQUENCE</scope>
    <source>
        <strain evidence="9">PS9179</strain>
        <tissue evidence="9">Whole animal</tissue>
    </source>
</reference>
<keyword evidence="7" id="KW-0175">Coiled coil</keyword>
<dbReference type="EMBL" id="JAUCMV010000003">
    <property type="protein sequence ID" value="KAK0413100.1"/>
    <property type="molecule type" value="Genomic_DNA"/>
</dbReference>
<dbReference type="GO" id="GO:0005635">
    <property type="term" value="C:nuclear envelope"/>
    <property type="evidence" value="ECO:0007669"/>
    <property type="project" value="TreeGrafter"/>
</dbReference>
<dbReference type="GO" id="GO:0000776">
    <property type="term" value="C:kinetochore"/>
    <property type="evidence" value="ECO:0007669"/>
    <property type="project" value="TreeGrafter"/>
</dbReference>
<dbReference type="Pfam" id="PF05557">
    <property type="entry name" value="MAD"/>
    <property type="match status" value="1"/>
</dbReference>